<reference evidence="3" key="1">
    <citation type="journal article" date="2014" name="Genome Announc.">
        <title>Genome sequence and annotation of Acremonium chrysogenum, producer of the beta-lactam antibiotic cephalosporin C.</title>
        <authorList>
            <person name="Terfehr D."/>
            <person name="Dahlmann T.A."/>
            <person name="Specht T."/>
            <person name="Zadra I."/>
            <person name="Kuernsteiner H."/>
            <person name="Kueck U."/>
        </authorList>
    </citation>
    <scope>NUCLEOTIDE SEQUENCE [LARGE SCALE GENOMIC DNA]</scope>
    <source>
        <strain evidence="3">ATCC 11550 / CBS 779.69 / DSM 880 / IAM 14645 / JCM 23072 / IMI 49137</strain>
    </source>
</reference>
<feature type="compositionally biased region" description="Basic and acidic residues" evidence="1">
    <location>
        <begin position="49"/>
        <end position="59"/>
    </location>
</feature>
<name>A0A086T2X3_HAPC1</name>
<sequence length="75" mass="8490">MNPVLNNAGYLPTAGKIMRRAAKSTRIKRLFSTLLPEMPYEYDTEREDMDVGRLSRDVRGSQPLGWAEGSSMQVE</sequence>
<comment type="caution">
    <text evidence="2">The sequence shown here is derived from an EMBL/GenBank/DDBJ whole genome shotgun (WGS) entry which is preliminary data.</text>
</comment>
<dbReference type="Proteomes" id="UP000029964">
    <property type="component" value="Unassembled WGS sequence"/>
</dbReference>
<gene>
    <name evidence="2" type="ORF">ACRE_055060</name>
</gene>
<organism evidence="2 3">
    <name type="scientific">Hapsidospora chrysogenum (strain ATCC 11550 / CBS 779.69 / DSM 880 / IAM 14645 / JCM 23072 / IMI 49137)</name>
    <name type="common">Acremonium chrysogenum</name>
    <dbReference type="NCBI Taxonomy" id="857340"/>
    <lineage>
        <taxon>Eukaryota</taxon>
        <taxon>Fungi</taxon>
        <taxon>Dikarya</taxon>
        <taxon>Ascomycota</taxon>
        <taxon>Pezizomycotina</taxon>
        <taxon>Sordariomycetes</taxon>
        <taxon>Hypocreomycetidae</taxon>
        <taxon>Hypocreales</taxon>
        <taxon>Bionectriaceae</taxon>
        <taxon>Hapsidospora</taxon>
    </lineage>
</organism>
<accession>A0A086T2X3</accession>
<keyword evidence="3" id="KW-1185">Reference proteome</keyword>
<evidence type="ECO:0000313" key="2">
    <source>
        <dbReference type="EMBL" id="KFH43705.1"/>
    </source>
</evidence>
<evidence type="ECO:0000313" key="3">
    <source>
        <dbReference type="Proteomes" id="UP000029964"/>
    </source>
</evidence>
<protein>
    <submittedName>
        <fullName evidence="2">Uncharacterized protein</fullName>
    </submittedName>
</protein>
<dbReference type="EMBL" id="JPKY01000063">
    <property type="protein sequence ID" value="KFH43705.1"/>
    <property type="molecule type" value="Genomic_DNA"/>
</dbReference>
<dbReference type="HOGENOM" id="CLU_2670500_0_0_1"/>
<evidence type="ECO:0000256" key="1">
    <source>
        <dbReference type="SAM" id="MobiDB-lite"/>
    </source>
</evidence>
<proteinExistence type="predicted"/>
<dbReference type="AlphaFoldDB" id="A0A086T2X3"/>
<feature type="region of interest" description="Disordered" evidence="1">
    <location>
        <begin position="46"/>
        <end position="75"/>
    </location>
</feature>